<dbReference type="InterPro" id="IPR001296">
    <property type="entry name" value="Glyco_trans_1"/>
</dbReference>
<feature type="domain" description="Glycosyl transferase family 1" evidence="2">
    <location>
        <begin position="192"/>
        <end position="340"/>
    </location>
</feature>
<accession>A0A127VIW1</accession>
<dbReference type="InterPro" id="IPR028098">
    <property type="entry name" value="Glyco_trans_4-like_N"/>
</dbReference>
<sequence>MSKKILFLTLETFGGTGGIQKMNRTMSYTLSQLGKKNHWDVTVYALHDEQSDLLPNYLPMANFKAFKKSKLNYLWHSLKAGMNSDLIILSHVHLSSIGCLIRLLNPACKIWLITHGVEVWRPLKFWKKAIWGIADQIICVSNFTKRKIVEMHPVDPDRCVVLNHALDPFTKLPDFFVKPAHLLKRYDLLAHDKVILSLSRITSTEKFKGYEQTIKAVSRIKESFPKVKYILAGPYDENEKTRILQLIKDEQLESNFILTGYLEETALADYFLMADLFVMPSKKEGFGIVFIEAMAFGLPVICGNADGSVDAIRNKEMGTAIDPDDSALLEQTIRQKLAHPLTIAERKSIQQQCLKYFNPQDYSNALEKLIKNGATA</sequence>
<dbReference type="AlphaFoldDB" id="A0A127VIW1"/>
<feature type="domain" description="Glycosyltransferase subfamily 4-like N-terminal" evidence="3">
    <location>
        <begin position="25"/>
        <end position="167"/>
    </location>
</feature>
<gene>
    <name evidence="4" type="ORF">AY601_4416</name>
</gene>
<name>A0A127VIW1_9SPHI</name>
<dbReference type="Proteomes" id="UP000071561">
    <property type="component" value="Chromosome"/>
</dbReference>
<keyword evidence="1 4" id="KW-0808">Transferase</keyword>
<organism evidence="4 5">
    <name type="scientific">Pedobacter cryoconitis</name>
    <dbReference type="NCBI Taxonomy" id="188932"/>
    <lineage>
        <taxon>Bacteria</taxon>
        <taxon>Pseudomonadati</taxon>
        <taxon>Bacteroidota</taxon>
        <taxon>Sphingobacteriia</taxon>
        <taxon>Sphingobacteriales</taxon>
        <taxon>Sphingobacteriaceae</taxon>
        <taxon>Pedobacter</taxon>
    </lineage>
</organism>
<keyword evidence="5" id="KW-1185">Reference proteome</keyword>
<evidence type="ECO:0000256" key="1">
    <source>
        <dbReference type="ARBA" id="ARBA00022679"/>
    </source>
</evidence>
<dbReference type="Pfam" id="PF13439">
    <property type="entry name" value="Glyco_transf_4"/>
    <property type="match status" value="1"/>
</dbReference>
<dbReference type="RefSeq" id="WP_068405100.1">
    <property type="nucleotide sequence ID" value="NZ_CP014504.1"/>
</dbReference>
<dbReference type="SUPFAM" id="SSF53756">
    <property type="entry name" value="UDP-Glycosyltransferase/glycogen phosphorylase"/>
    <property type="match status" value="1"/>
</dbReference>
<dbReference type="Pfam" id="PF00534">
    <property type="entry name" value="Glycos_transf_1"/>
    <property type="match status" value="1"/>
</dbReference>
<dbReference type="PANTHER" id="PTHR46401:SF2">
    <property type="entry name" value="GLYCOSYLTRANSFERASE WBBK-RELATED"/>
    <property type="match status" value="1"/>
</dbReference>
<dbReference type="EMBL" id="CP014504">
    <property type="protein sequence ID" value="AMQ01257.1"/>
    <property type="molecule type" value="Genomic_DNA"/>
</dbReference>
<dbReference type="KEGG" id="pcm:AY601_4416"/>
<dbReference type="OrthoDB" id="9811239at2"/>
<evidence type="ECO:0000313" key="4">
    <source>
        <dbReference type="EMBL" id="AMQ01257.1"/>
    </source>
</evidence>
<evidence type="ECO:0000259" key="3">
    <source>
        <dbReference type="Pfam" id="PF13439"/>
    </source>
</evidence>
<dbReference type="PATRIC" id="fig|188932.3.peg.4578"/>
<dbReference type="Gene3D" id="3.40.50.2000">
    <property type="entry name" value="Glycogen Phosphorylase B"/>
    <property type="match status" value="2"/>
</dbReference>
<evidence type="ECO:0000259" key="2">
    <source>
        <dbReference type="Pfam" id="PF00534"/>
    </source>
</evidence>
<dbReference type="CDD" id="cd03801">
    <property type="entry name" value="GT4_PimA-like"/>
    <property type="match status" value="1"/>
</dbReference>
<dbReference type="GO" id="GO:0016757">
    <property type="term" value="F:glycosyltransferase activity"/>
    <property type="evidence" value="ECO:0007669"/>
    <property type="project" value="InterPro"/>
</dbReference>
<protein>
    <submittedName>
        <fullName evidence="4">Glycosyl transferase group 1</fullName>
    </submittedName>
</protein>
<dbReference type="PANTHER" id="PTHR46401">
    <property type="entry name" value="GLYCOSYLTRANSFERASE WBBK-RELATED"/>
    <property type="match status" value="1"/>
</dbReference>
<reference evidence="4 5" key="1">
    <citation type="submission" date="2016-03" db="EMBL/GenBank/DDBJ databases">
        <title>Complete genome sequence of Pedobacter cryoconitis PAMC 27485.</title>
        <authorList>
            <person name="Lee J."/>
            <person name="Kim O.-S."/>
        </authorList>
    </citation>
    <scope>NUCLEOTIDE SEQUENCE [LARGE SCALE GENOMIC DNA]</scope>
    <source>
        <strain evidence="4 5">PAMC 27485</strain>
    </source>
</reference>
<evidence type="ECO:0000313" key="5">
    <source>
        <dbReference type="Proteomes" id="UP000071561"/>
    </source>
</evidence>
<proteinExistence type="predicted"/>